<keyword evidence="2" id="KW-1185">Reference proteome</keyword>
<sequence>MKRELKQRPLSNGWLQKKDVDEPVMLFTKSLDLDKLFVVGIVQPPYPTSEDGGDVPAYRFRGRIGRGGRIIFDRSNPLLRTVICFLFNTNY</sequence>
<organism evidence="1 2">
    <name type="scientific">Canna indica</name>
    <name type="common">Indian-shot</name>
    <dbReference type="NCBI Taxonomy" id="4628"/>
    <lineage>
        <taxon>Eukaryota</taxon>
        <taxon>Viridiplantae</taxon>
        <taxon>Streptophyta</taxon>
        <taxon>Embryophyta</taxon>
        <taxon>Tracheophyta</taxon>
        <taxon>Spermatophyta</taxon>
        <taxon>Magnoliopsida</taxon>
        <taxon>Liliopsida</taxon>
        <taxon>Zingiberales</taxon>
        <taxon>Cannaceae</taxon>
        <taxon>Canna</taxon>
    </lineage>
</organism>
<reference evidence="1 2" key="1">
    <citation type="submission" date="2023-10" db="EMBL/GenBank/DDBJ databases">
        <title>Chromosome-scale genome assembly provides insights into flower coloration mechanisms of Canna indica.</title>
        <authorList>
            <person name="Li C."/>
        </authorList>
    </citation>
    <scope>NUCLEOTIDE SEQUENCE [LARGE SCALE GENOMIC DNA]</scope>
    <source>
        <tissue evidence="1">Flower</tissue>
    </source>
</reference>
<evidence type="ECO:0000313" key="2">
    <source>
        <dbReference type="Proteomes" id="UP001327560"/>
    </source>
</evidence>
<dbReference type="EMBL" id="CP136891">
    <property type="protein sequence ID" value="WOK98627.1"/>
    <property type="molecule type" value="Genomic_DNA"/>
</dbReference>
<dbReference type="Proteomes" id="UP001327560">
    <property type="component" value="Chromosome 2"/>
</dbReference>
<accession>A0AAQ3K0W9</accession>
<proteinExistence type="predicted"/>
<gene>
    <name evidence="1" type="ORF">Cni_G07339</name>
</gene>
<name>A0AAQ3K0W9_9LILI</name>
<dbReference type="AlphaFoldDB" id="A0AAQ3K0W9"/>
<protein>
    <submittedName>
        <fullName evidence="1">Enhancer of polycomb-like protein 1</fullName>
    </submittedName>
</protein>
<evidence type="ECO:0000313" key="1">
    <source>
        <dbReference type="EMBL" id="WOK98627.1"/>
    </source>
</evidence>